<protein>
    <submittedName>
        <fullName evidence="2">DUF1365 family protein</fullName>
    </submittedName>
</protein>
<name>A0AAE3VQJ4_9HYPH</name>
<proteinExistence type="predicted"/>
<gene>
    <name evidence="2" type="ORF">J2S73_002785</name>
</gene>
<dbReference type="RefSeq" id="WP_306886153.1">
    <property type="nucleotide sequence ID" value="NZ_JAUSUL010000002.1"/>
</dbReference>
<keyword evidence="3" id="KW-1185">Reference proteome</keyword>
<dbReference type="AlphaFoldDB" id="A0AAE3VQJ4"/>
<dbReference type="PANTHER" id="PTHR33973:SF4">
    <property type="entry name" value="OS07G0153300 PROTEIN"/>
    <property type="match status" value="1"/>
</dbReference>
<dbReference type="EMBL" id="JAUSUL010000002">
    <property type="protein sequence ID" value="MDQ0316328.1"/>
    <property type="molecule type" value="Genomic_DNA"/>
</dbReference>
<dbReference type="InterPro" id="IPR010775">
    <property type="entry name" value="DUF1365"/>
</dbReference>
<dbReference type="PANTHER" id="PTHR33973">
    <property type="entry name" value="OS07G0153300 PROTEIN"/>
    <property type="match status" value="1"/>
</dbReference>
<evidence type="ECO:0000313" key="2">
    <source>
        <dbReference type="EMBL" id="MDQ0316328.1"/>
    </source>
</evidence>
<organism evidence="2 3">
    <name type="scientific">Amorphus orientalis</name>
    <dbReference type="NCBI Taxonomy" id="649198"/>
    <lineage>
        <taxon>Bacteria</taxon>
        <taxon>Pseudomonadati</taxon>
        <taxon>Pseudomonadota</taxon>
        <taxon>Alphaproteobacteria</taxon>
        <taxon>Hyphomicrobiales</taxon>
        <taxon>Amorphaceae</taxon>
        <taxon>Amorphus</taxon>
    </lineage>
</organism>
<dbReference type="Proteomes" id="UP001229244">
    <property type="component" value="Unassembled WGS sequence"/>
</dbReference>
<evidence type="ECO:0000256" key="1">
    <source>
        <dbReference type="SAM" id="MobiDB-lite"/>
    </source>
</evidence>
<dbReference type="Pfam" id="PF07103">
    <property type="entry name" value="DUF1365"/>
    <property type="match status" value="1"/>
</dbReference>
<reference evidence="2" key="1">
    <citation type="submission" date="2023-07" db="EMBL/GenBank/DDBJ databases">
        <title>Genomic Encyclopedia of Type Strains, Phase IV (KMG-IV): sequencing the most valuable type-strain genomes for metagenomic binning, comparative biology and taxonomic classification.</title>
        <authorList>
            <person name="Goeker M."/>
        </authorList>
    </citation>
    <scope>NUCLEOTIDE SEQUENCE</scope>
    <source>
        <strain evidence="2">DSM 21202</strain>
    </source>
</reference>
<comment type="caution">
    <text evidence="2">The sequence shown here is derived from an EMBL/GenBank/DDBJ whole genome shotgun (WGS) entry which is preliminary data.</text>
</comment>
<sequence length="290" mass="32230">MTKRTPTTVAANGAPPDTAFSLFVGSVMHARLKPVGHRFTYRVFSVLADLDRLGEARRLSPLFAVNRFAPISLHERDHGPGDGSPLRPHVDRLLAEAGVARPDRVLMLSYPRILGYVFDPITVYFAYRGDELAALLYEVRNTFGERHTYVAPVRDGEATAAGIVQQADKAFYVSPFMPMDETYRFHILPPGHAVRLRIMERDRDGPTLSATFVGEHRPATRRSLAHAFATIPLMTFKVIAGIHYEALRLWWKRVPLVPRVRPDGKSRATHTSPADVTLQSPPSVPSSSSG</sequence>
<evidence type="ECO:0000313" key="3">
    <source>
        <dbReference type="Proteomes" id="UP001229244"/>
    </source>
</evidence>
<feature type="region of interest" description="Disordered" evidence="1">
    <location>
        <begin position="262"/>
        <end position="290"/>
    </location>
</feature>
<feature type="compositionally biased region" description="Polar residues" evidence="1">
    <location>
        <begin position="269"/>
        <end position="279"/>
    </location>
</feature>
<accession>A0AAE3VQJ4</accession>